<evidence type="ECO:0008006" key="4">
    <source>
        <dbReference type="Google" id="ProtNLM"/>
    </source>
</evidence>
<evidence type="ECO:0000256" key="1">
    <source>
        <dbReference type="SAM" id="SignalP"/>
    </source>
</evidence>
<dbReference type="AlphaFoldDB" id="A0A7M5X406"/>
<reference evidence="2" key="1">
    <citation type="submission" date="2021-01" db="UniProtKB">
        <authorList>
            <consortium name="EnsemblMetazoa"/>
        </authorList>
    </citation>
    <scope>IDENTIFICATION</scope>
</reference>
<evidence type="ECO:0000313" key="2">
    <source>
        <dbReference type="EnsemblMetazoa" id="CLYHEMP016850.1"/>
    </source>
</evidence>
<feature type="chain" id="PRO_5029601435" description="Cnidarian restricted protein" evidence="1">
    <location>
        <begin position="19"/>
        <end position="166"/>
    </location>
</feature>
<protein>
    <recommendedName>
        <fullName evidence="4">Cnidarian restricted protein</fullName>
    </recommendedName>
</protein>
<dbReference type="Proteomes" id="UP000594262">
    <property type="component" value="Unplaced"/>
</dbReference>
<name>A0A7M5X406_9CNID</name>
<dbReference type="GeneID" id="136819124"/>
<dbReference type="RefSeq" id="XP_066931395.1">
    <property type="nucleotide sequence ID" value="XM_067075294.1"/>
</dbReference>
<feature type="signal peptide" evidence="1">
    <location>
        <begin position="1"/>
        <end position="18"/>
    </location>
</feature>
<accession>A0A7M5X406</accession>
<proteinExistence type="predicted"/>
<dbReference type="EnsemblMetazoa" id="CLYHEMT016850.1">
    <property type="protein sequence ID" value="CLYHEMP016850.1"/>
    <property type="gene ID" value="CLYHEMG016850"/>
</dbReference>
<keyword evidence="1" id="KW-0732">Signal</keyword>
<evidence type="ECO:0000313" key="3">
    <source>
        <dbReference type="Proteomes" id="UP000594262"/>
    </source>
</evidence>
<organism evidence="2 3">
    <name type="scientific">Clytia hemisphaerica</name>
    <dbReference type="NCBI Taxonomy" id="252671"/>
    <lineage>
        <taxon>Eukaryota</taxon>
        <taxon>Metazoa</taxon>
        <taxon>Cnidaria</taxon>
        <taxon>Hydrozoa</taxon>
        <taxon>Hydroidolina</taxon>
        <taxon>Leptothecata</taxon>
        <taxon>Obeliida</taxon>
        <taxon>Clytiidae</taxon>
        <taxon>Clytia</taxon>
    </lineage>
</organism>
<sequence>MLYFILECTLFWLATVSAANIDKVESKKAIVHKSFACSLYPSLCAEYPPYVYNPEGGHYGRETRKRVSSEKTLCDFYPSMCRDSFRSHPSSDYFPSLYNDKREIKTTNKDTESYKSTNQKRVSELANQKRGSLVSANQKRDVCRAKCREEMMCTYKCMRNTRIFLI</sequence>
<keyword evidence="3" id="KW-1185">Reference proteome</keyword>